<sequence>MAERMGDEGEVWAMDRVEGRVATLEATVRRLGVNAVHVVRGDGRNYPFPMPFDRVLVDAPCSGLGVLGRRADARWRKGPEILDEMPPLQLELLEAGGRHARPGAVLVYSVCSFEPEETTDIVERFLDESPGYVLESAQGVLPEAVVDEQGFMRVLPHVHGCDGAFAARFRKT</sequence>
<feature type="binding site" evidence="6">
    <location>
        <position position="58"/>
    </location>
    <ligand>
        <name>S-adenosyl-L-methionine</name>
        <dbReference type="ChEBI" id="CHEBI:59789"/>
    </ligand>
</feature>
<comment type="caution">
    <text evidence="8">The sequence shown here is derived from an EMBL/GenBank/DDBJ whole genome shotgun (WGS) entry which is preliminary data.</text>
</comment>
<evidence type="ECO:0000256" key="3">
    <source>
        <dbReference type="ARBA" id="ARBA00022679"/>
    </source>
</evidence>
<comment type="similarity">
    <text evidence="1 6">Belongs to the class I-like SAM-binding methyltransferase superfamily. RsmB/NOP family.</text>
</comment>
<dbReference type="InterPro" id="IPR018314">
    <property type="entry name" value="RsmB/NOL1/NOP2-like_CS"/>
</dbReference>
<organism evidence="8 9">
    <name type="scientific">Eiseniibacteriota bacterium</name>
    <dbReference type="NCBI Taxonomy" id="2212470"/>
    <lineage>
        <taxon>Bacteria</taxon>
        <taxon>Candidatus Eiseniibacteriota</taxon>
    </lineage>
</organism>
<dbReference type="GO" id="GO:0008173">
    <property type="term" value="F:RNA methyltransferase activity"/>
    <property type="evidence" value="ECO:0007669"/>
    <property type="project" value="InterPro"/>
</dbReference>
<evidence type="ECO:0000259" key="7">
    <source>
        <dbReference type="PROSITE" id="PS51686"/>
    </source>
</evidence>
<evidence type="ECO:0000313" key="9">
    <source>
        <dbReference type="Proteomes" id="UP000319836"/>
    </source>
</evidence>
<feature type="active site" description="Nucleophile" evidence="6">
    <location>
        <position position="111"/>
    </location>
</feature>
<dbReference type="PANTHER" id="PTHR22807">
    <property type="entry name" value="NOP2 YEAST -RELATED NOL1/NOP2/FMU SUN DOMAIN-CONTAINING"/>
    <property type="match status" value="1"/>
</dbReference>
<feature type="binding site" evidence="6">
    <location>
        <position position="42"/>
    </location>
    <ligand>
        <name>S-adenosyl-L-methionine</name>
        <dbReference type="ChEBI" id="CHEBI:59789"/>
    </ligand>
</feature>
<keyword evidence="2 6" id="KW-0489">Methyltransferase</keyword>
<dbReference type="SUPFAM" id="SSF53335">
    <property type="entry name" value="S-adenosyl-L-methionine-dependent methyltransferases"/>
    <property type="match status" value="1"/>
</dbReference>
<evidence type="ECO:0000256" key="6">
    <source>
        <dbReference type="PROSITE-ProRule" id="PRU01023"/>
    </source>
</evidence>
<dbReference type="InterPro" id="IPR029063">
    <property type="entry name" value="SAM-dependent_MTases_sf"/>
</dbReference>
<evidence type="ECO:0000256" key="4">
    <source>
        <dbReference type="ARBA" id="ARBA00022691"/>
    </source>
</evidence>
<dbReference type="CDD" id="cd02440">
    <property type="entry name" value="AdoMet_MTases"/>
    <property type="match status" value="1"/>
</dbReference>
<name>A0A538U5K7_UNCEI</name>
<feature type="domain" description="SAM-dependent MTase RsmB/NOP-type" evidence="7">
    <location>
        <begin position="1"/>
        <end position="172"/>
    </location>
</feature>
<dbReference type="InterPro" id="IPR049560">
    <property type="entry name" value="MeTrfase_RsmB-F_NOP2_cat"/>
</dbReference>
<reference evidence="8 9" key="1">
    <citation type="journal article" date="2019" name="Nat. Microbiol.">
        <title>Mediterranean grassland soil C-N compound turnover is dependent on rainfall and depth, and is mediated by genomically divergent microorganisms.</title>
        <authorList>
            <person name="Diamond S."/>
            <person name="Andeer P.F."/>
            <person name="Li Z."/>
            <person name="Crits-Christoph A."/>
            <person name="Burstein D."/>
            <person name="Anantharaman K."/>
            <person name="Lane K.R."/>
            <person name="Thomas B.C."/>
            <person name="Pan C."/>
            <person name="Northen T.R."/>
            <person name="Banfield J.F."/>
        </authorList>
    </citation>
    <scope>NUCLEOTIDE SEQUENCE [LARGE SCALE GENOMIC DNA]</scope>
    <source>
        <strain evidence="8">WS_10</strain>
    </source>
</reference>
<evidence type="ECO:0000256" key="5">
    <source>
        <dbReference type="ARBA" id="ARBA00022884"/>
    </source>
</evidence>
<comment type="caution">
    <text evidence="6">Lacks conserved residue(s) required for the propagation of feature annotation.</text>
</comment>
<accession>A0A538U5K7</accession>
<gene>
    <name evidence="8" type="ORF">E6K80_06355</name>
</gene>
<dbReference type="InterPro" id="IPR023267">
    <property type="entry name" value="RCMT"/>
</dbReference>
<keyword evidence="3 6" id="KW-0808">Transferase</keyword>
<dbReference type="AlphaFoldDB" id="A0A538U5K7"/>
<dbReference type="PROSITE" id="PS01153">
    <property type="entry name" value="NOL1_NOP2_SUN"/>
    <property type="match status" value="1"/>
</dbReference>
<dbReference type="Gene3D" id="3.40.50.150">
    <property type="entry name" value="Vaccinia Virus protein VP39"/>
    <property type="match status" value="1"/>
</dbReference>
<dbReference type="GO" id="GO:0003723">
    <property type="term" value="F:RNA binding"/>
    <property type="evidence" value="ECO:0007669"/>
    <property type="project" value="UniProtKB-UniRule"/>
</dbReference>
<feature type="binding site" evidence="6">
    <location>
        <position position="15"/>
    </location>
    <ligand>
        <name>S-adenosyl-L-methionine</name>
        <dbReference type="ChEBI" id="CHEBI:59789"/>
    </ligand>
</feature>
<evidence type="ECO:0000256" key="1">
    <source>
        <dbReference type="ARBA" id="ARBA00007494"/>
    </source>
</evidence>
<protein>
    <recommendedName>
        <fullName evidence="7">SAM-dependent MTase RsmB/NOP-type domain-containing protein</fullName>
    </recommendedName>
</protein>
<dbReference type="GO" id="GO:0001510">
    <property type="term" value="P:RNA methylation"/>
    <property type="evidence" value="ECO:0007669"/>
    <property type="project" value="InterPro"/>
</dbReference>
<keyword evidence="4 6" id="KW-0949">S-adenosyl-L-methionine</keyword>
<dbReference type="Proteomes" id="UP000319836">
    <property type="component" value="Unassembled WGS sequence"/>
</dbReference>
<dbReference type="InterPro" id="IPR001678">
    <property type="entry name" value="MeTrfase_RsmB-F_NOP2_dom"/>
</dbReference>
<dbReference type="EMBL" id="VBPA01000145">
    <property type="protein sequence ID" value="TMQ71170.1"/>
    <property type="molecule type" value="Genomic_DNA"/>
</dbReference>
<dbReference type="PANTHER" id="PTHR22807:SF61">
    <property type="entry name" value="NOL1_NOP2_SUN FAMILY PROTEIN _ ANTITERMINATION NUSB DOMAIN-CONTAINING PROTEIN"/>
    <property type="match status" value="1"/>
</dbReference>
<proteinExistence type="inferred from homology"/>
<evidence type="ECO:0000256" key="2">
    <source>
        <dbReference type="ARBA" id="ARBA00022603"/>
    </source>
</evidence>
<dbReference type="PROSITE" id="PS51686">
    <property type="entry name" value="SAM_MT_RSMB_NOP"/>
    <property type="match status" value="1"/>
</dbReference>
<dbReference type="Pfam" id="PF01189">
    <property type="entry name" value="Methyltr_RsmB-F"/>
    <property type="match status" value="1"/>
</dbReference>
<evidence type="ECO:0000313" key="8">
    <source>
        <dbReference type="EMBL" id="TMQ71170.1"/>
    </source>
</evidence>
<dbReference type="PRINTS" id="PR02008">
    <property type="entry name" value="RCMTFAMILY"/>
</dbReference>
<keyword evidence="5 6" id="KW-0694">RNA-binding</keyword>